<dbReference type="OrthoDB" id="510867at2"/>
<protein>
    <submittedName>
        <fullName evidence="1">Uncharacterized protein</fullName>
    </submittedName>
</protein>
<name>A0A4R4E4I7_9BACL</name>
<keyword evidence="2" id="KW-1185">Reference proteome</keyword>
<dbReference type="Proteomes" id="UP000295418">
    <property type="component" value="Unassembled WGS sequence"/>
</dbReference>
<dbReference type="RefSeq" id="WP_132420302.1">
    <property type="nucleotide sequence ID" value="NZ_SKFG01000040.1"/>
</dbReference>
<gene>
    <name evidence="1" type="ORF">E0485_22500</name>
</gene>
<proteinExistence type="predicted"/>
<sequence length="179" mass="21321">MTFNMYHYYDKNTGPFKNLSKLTREAAEEVSNRIKLDGKTFASKRSNDYMNIRRELESKAREQFIAKGGKPYNTFPHYMTLEACEWIASWYKNPGVVVIPWEVFLEESISFTYGDLFPTMRYEDGKPYRKQVYTKSEIKELIKQYGFPQAWNVNGDQGPERYIEVQVWDEEVIKRYLND</sequence>
<comment type="caution">
    <text evidence="1">The sequence shown here is derived from an EMBL/GenBank/DDBJ whole genome shotgun (WGS) entry which is preliminary data.</text>
</comment>
<dbReference type="AlphaFoldDB" id="A0A4R4E4I7"/>
<accession>A0A4R4E4I7</accession>
<dbReference type="EMBL" id="SKFG01000040">
    <property type="protein sequence ID" value="TCZ71840.1"/>
    <property type="molecule type" value="Genomic_DNA"/>
</dbReference>
<reference evidence="1 2" key="1">
    <citation type="submission" date="2019-03" db="EMBL/GenBank/DDBJ databases">
        <authorList>
            <person name="Kim M.K.M."/>
        </authorList>
    </citation>
    <scope>NUCLEOTIDE SEQUENCE [LARGE SCALE GENOMIC DNA]</scope>
    <source>
        <strain evidence="1 2">18JY21-1</strain>
    </source>
</reference>
<organism evidence="1 2">
    <name type="scientific">Paenibacillus albiflavus</name>
    <dbReference type="NCBI Taxonomy" id="2545760"/>
    <lineage>
        <taxon>Bacteria</taxon>
        <taxon>Bacillati</taxon>
        <taxon>Bacillota</taxon>
        <taxon>Bacilli</taxon>
        <taxon>Bacillales</taxon>
        <taxon>Paenibacillaceae</taxon>
        <taxon>Paenibacillus</taxon>
    </lineage>
</organism>
<evidence type="ECO:0000313" key="2">
    <source>
        <dbReference type="Proteomes" id="UP000295418"/>
    </source>
</evidence>
<evidence type="ECO:0000313" key="1">
    <source>
        <dbReference type="EMBL" id="TCZ71840.1"/>
    </source>
</evidence>